<dbReference type="RefSeq" id="XP_003661016.1">
    <property type="nucleotide sequence ID" value="XM_003660968.1"/>
</dbReference>
<dbReference type="SUPFAM" id="SSF57701">
    <property type="entry name" value="Zn2/Cys6 DNA-binding domain"/>
    <property type="match status" value="1"/>
</dbReference>
<reference evidence="3 4" key="1">
    <citation type="journal article" date="2011" name="Nat. Biotechnol.">
        <title>Comparative genomic analysis of the thermophilic biomass-degrading fungi Myceliophthora thermophila and Thielavia terrestris.</title>
        <authorList>
            <person name="Berka R.M."/>
            <person name="Grigoriev I.V."/>
            <person name="Otillar R."/>
            <person name="Salamov A."/>
            <person name="Grimwood J."/>
            <person name="Reid I."/>
            <person name="Ishmael N."/>
            <person name="John T."/>
            <person name="Darmond C."/>
            <person name="Moisan M.-C."/>
            <person name="Henrissat B."/>
            <person name="Coutinho P.M."/>
            <person name="Lombard V."/>
            <person name="Natvig D.O."/>
            <person name="Lindquist E."/>
            <person name="Schmutz J."/>
            <person name="Lucas S."/>
            <person name="Harris P."/>
            <person name="Powlowski J."/>
            <person name="Bellemare A."/>
            <person name="Taylor D."/>
            <person name="Butler G."/>
            <person name="de Vries R.P."/>
            <person name="Allijn I.E."/>
            <person name="van den Brink J."/>
            <person name="Ushinsky S."/>
            <person name="Storms R."/>
            <person name="Powell A.J."/>
            <person name="Paulsen I.T."/>
            <person name="Elbourne L.D.H."/>
            <person name="Baker S.E."/>
            <person name="Magnuson J."/>
            <person name="LaBoissiere S."/>
            <person name="Clutterbuck A.J."/>
            <person name="Martinez D."/>
            <person name="Wogulis M."/>
            <person name="de Leon A.L."/>
            <person name="Rey M.W."/>
            <person name="Tsang A."/>
        </authorList>
    </citation>
    <scope>NUCLEOTIDE SEQUENCE [LARGE SCALE GENOMIC DNA]</scope>
    <source>
        <strain evidence="4">ATCC 42464 / BCRC 31852 / DSM 1799</strain>
    </source>
</reference>
<evidence type="ECO:0000259" key="2">
    <source>
        <dbReference type="PROSITE" id="PS50048"/>
    </source>
</evidence>
<dbReference type="HOGENOM" id="CLU_024934_0_2_1"/>
<dbReference type="PANTHER" id="PTHR47784:SF5">
    <property type="entry name" value="STEROL UPTAKE CONTROL PROTEIN 2"/>
    <property type="match status" value="1"/>
</dbReference>
<dbReference type="GO" id="GO:0008270">
    <property type="term" value="F:zinc ion binding"/>
    <property type="evidence" value="ECO:0007669"/>
    <property type="project" value="InterPro"/>
</dbReference>
<dbReference type="PROSITE" id="PS00463">
    <property type="entry name" value="ZN2_CY6_FUNGAL_1"/>
    <property type="match status" value="1"/>
</dbReference>
<feature type="domain" description="Zn(2)-C6 fungal-type" evidence="2">
    <location>
        <begin position="15"/>
        <end position="45"/>
    </location>
</feature>
<accession>G2Q0Q9</accession>
<dbReference type="InterPro" id="IPR001138">
    <property type="entry name" value="Zn2Cys6_DnaBD"/>
</dbReference>
<protein>
    <recommendedName>
        <fullName evidence="2">Zn(2)-C6 fungal-type domain-containing protein</fullName>
    </recommendedName>
</protein>
<organism evidence="3 4">
    <name type="scientific">Thermothelomyces thermophilus (strain ATCC 42464 / BCRC 31852 / DSM 1799)</name>
    <name type="common">Sporotrichum thermophile</name>
    <dbReference type="NCBI Taxonomy" id="573729"/>
    <lineage>
        <taxon>Eukaryota</taxon>
        <taxon>Fungi</taxon>
        <taxon>Dikarya</taxon>
        <taxon>Ascomycota</taxon>
        <taxon>Pezizomycotina</taxon>
        <taxon>Sordariomycetes</taxon>
        <taxon>Sordariomycetidae</taxon>
        <taxon>Sordariales</taxon>
        <taxon>Chaetomiaceae</taxon>
        <taxon>Thermothelomyces</taxon>
    </lineage>
</organism>
<keyword evidence="4" id="KW-1185">Reference proteome</keyword>
<dbReference type="eggNOG" id="ENOG502SJ6A">
    <property type="taxonomic scope" value="Eukaryota"/>
</dbReference>
<dbReference type="Gene3D" id="4.10.240.10">
    <property type="entry name" value="Zn(2)-C6 fungal-type DNA-binding domain"/>
    <property type="match status" value="1"/>
</dbReference>
<dbReference type="AlphaFoldDB" id="G2Q0Q9"/>
<dbReference type="OrthoDB" id="10265322at2759"/>
<dbReference type="OMA" id="LWRIEVP"/>
<proteinExistence type="predicted"/>
<dbReference type="SMART" id="SM00066">
    <property type="entry name" value="GAL4"/>
    <property type="match status" value="1"/>
</dbReference>
<dbReference type="STRING" id="573729.G2Q0Q9"/>
<name>G2Q0Q9_THET4</name>
<dbReference type="InParanoid" id="G2Q0Q9"/>
<sequence>MTVTKRRTHHKSRLGCKNCKTRKIKCDEKKPSCSNCIRRKVDCDFTAVGTPQPSLSPTGLSMTDLELLHNYTTTTYLTLSESPIIRQFYRDTVVQVGLEYDYIMRGVLALSGLHLAHHRQHIRDHYLAAAVTHHQAASQATIPLVPNATPKNAQVLFLFSVLTTYYALGWPRKSDDTLLLRENAGFPDWVYLLRGTKGFIELAGVPTGGPMAPLFSHSIARFQLREGPEASNSSANAALAELEEVVARRPLEDEALRGVYMRAIAELKKSFGQAEACAAQYEMADAFIWVFLMAEDLLPLLRTPTQEAVAIFAYFCVLLKKLDGHWWMQGWGAHLIAHAYDLLDDEGRLLIRWAVQEIGWVPPLATERLGGETSTYGNSQEIAGTSTL</sequence>
<dbReference type="InterPro" id="IPR036864">
    <property type="entry name" value="Zn2-C6_fun-type_DNA-bd_sf"/>
</dbReference>
<keyword evidence="1" id="KW-0539">Nucleus</keyword>
<dbReference type="GO" id="GO:0001228">
    <property type="term" value="F:DNA-binding transcription activator activity, RNA polymerase II-specific"/>
    <property type="evidence" value="ECO:0007669"/>
    <property type="project" value="TreeGrafter"/>
</dbReference>
<dbReference type="EMBL" id="CP003002">
    <property type="protein sequence ID" value="AEO55771.1"/>
    <property type="molecule type" value="Genomic_DNA"/>
</dbReference>
<dbReference type="VEuPathDB" id="FungiDB:MYCTH_2299922"/>
<dbReference type="PANTHER" id="PTHR47784">
    <property type="entry name" value="STEROL UPTAKE CONTROL PROTEIN 2"/>
    <property type="match status" value="1"/>
</dbReference>
<dbReference type="InterPro" id="IPR053157">
    <property type="entry name" value="Sterol_Uptake_Regulator"/>
</dbReference>
<evidence type="ECO:0000313" key="4">
    <source>
        <dbReference type="Proteomes" id="UP000007322"/>
    </source>
</evidence>
<evidence type="ECO:0000313" key="3">
    <source>
        <dbReference type="EMBL" id="AEO55771.1"/>
    </source>
</evidence>
<dbReference type="PROSITE" id="PS50048">
    <property type="entry name" value="ZN2_CY6_FUNGAL_2"/>
    <property type="match status" value="1"/>
</dbReference>
<dbReference type="Proteomes" id="UP000007322">
    <property type="component" value="Chromosome 1"/>
</dbReference>
<gene>
    <name evidence="3" type="ORF">MYCTH_2299922</name>
</gene>
<dbReference type="KEGG" id="mtm:MYCTH_2299922"/>
<dbReference type="GeneID" id="11513415"/>
<dbReference type="Pfam" id="PF00172">
    <property type="entry name" value="Zn_clus"/>
    <property type="match status" value="1"/>
</dbReference>
<dbReference type="CDD" id="cd00067">
    <property type="entry name" value="GAL4"/>
    <property type="match status" value="1"/>
</dbReference>
<evidence type="ECO:0000256" key="1">
    <source>
        <dbReference type="ARBA" id="ARBA00023242"/>
    </source>
</evidence>